<name>A0AAE0WX84_9PEZI</name>
<comment type="caution">
    <text evidence="2">The sequence shown here is derived from an EMBL/GenBank/DDBJ whole genome shotgun (WGS) entry which is preliminary data.</text>
</comment>
<dbReference type="Proteomes" id="UP001274830">
    <property type="component" value="Unassembled WGS sequence"/>
</dbReference>
<keyword evidence="3" id="KW-1185">Reference proteome</keyword>
<feature type="region of interest" description="Disordered" evidence="1">
    <location>
        <begin position="1"/>
        <end position="28"/>
    </location>
</feature>
<dbReference type="EMBL" id="JAUTXT010000001">
    <property type="protein sequence ID" value="KAK3679694.1"/>
    <property type="molecule type" value="Genomic_DNA"/>
</dbReference>
<sequence length="383" mass="44338">MREKRLSLSTLPRRKKARDQSTDAKHALSPQVIRHPLPAFKDEPTSPDYKYNQIARNMGLKQWPVKIFRRFSLRGQADPTYMAAEMVWPMIVRSREQWIRHPERQKVATTIRTLAPEGGWQVNNAFFLGLALNAFVPVEDRFNDKDGSAPHQIRQFVWFIDTVSLIAQASCKQIPSYVQENRTWTSLKRDVLCAYGVGLTHPPVAEELAGLGSFCFLPHLPMWVRHGLLARCPTLQPSIIWIDAPYKEAKDAKPAVRGSALDTLFESLTRNVAGCELDINALKNSSQSHNAPLAIQWATRPTAERVRLERLEREHWIDQERLRHLRDYQATHIEIEVAKYWSLIVRDPQKPLTTLERSVCWFCEHETYMEWPRRSGQKFKAGR</sequence>
<proteinExistence type="predicted"/>
<dbReference type="AlphaFoldDB" id="A0AAE0WX84"/>
<evidence type="ECO:0000313" key="2">
    <source>
        <dbReference type="EMBL" id="KAK3679694.1"/>
    </source>
</evidence>
<protein>
    <submittedName>
        <fullName evidence="2">Uncharacterized protein</fullName>
    </submittedName>
</protein>
<gene>
    <name evidence="2" type="ORF">LTR78_000070</name>
</gene>
<accession>A0AAE0WX84</accession>
<evidence type="ECO:0000256" key="1">
    <source>
        <dbReference type="SAM" id="MobiDB-lite"/>
    </source>
</evidence>
<organism evidence="2 3">
    <name type="scientific">Recurvomyces mirabilis</name>
    <dbReference type="NCBI Taxonomy" id="574656"/>
    <lineage>
        <taxon>Eukaryota</taxon>
        <taxon>Fungi</taxon>
        <taxon>Dikarya</taxon>
        <taxon>Ascomycota</taxon>
        <taxon>Pezizomycotina</taxon>
        <taxon>Dothideomycetes</taxon>
        <taxon>Dothideomycetidae</taxon>
        <taxon>Mycosphaerellales</taxon>
        <taxon>Teratosphaeriaceae</taxon>
        <taxon>Recurvomyces</taxon>
    </lineage>
</organism>
<evidence type="ECO:0000313" key="3">
    <source>
        <dbReference type="Proteomes" id="UP001274830"/>
    </source>
</evidence>
<reference evidence="2" key="1">
    <citation type="submission" date="2023-07" db="EMBL/GenBank/DDBJ databases">
        <title>Black Yeasts Isolated from many extreme environments.</title>
        <authorList>
            <person name="Coleine C."/>
            <person name="Stajich J.E."/>
            <person name="Selbmann L."/>
        </authorList>
    </citation>
    <scope>NUCLEOTIDE SEQUENCE</scope>
    <source>
        <strain evidence="2">CCFEE 5485</strain>
    </source>
</reference>